<evidence type="ECO:0000313" key="2">
    <source>
        <dbReference type="Proteomes" id="UP001595803"/>
    </source>
</evidence>
<gene>
    <name evidence="1" type="ORF">ACFOSB_11390</name>
</gene>
<protein>
    <submittedName>
        <fullName evidence="1">Uncharacterized protein</fullName>
    </submittedName>
</protein>
<keyword evidence="2" id="KW-1185">Reference proteome</keyword>
<organism evidence="1 2">
    <name type="scientific">Deinococcus rufus</name>
    <dbReference type="NCBI Taxonomy" id="2136097"/>
    <lineage>
        <taxon>Bacteria</taxon>
        <taxon>Thermotogati</taxon>
        <taxon>Deinococcota</taxon>
        <taxon>Deinococci</taxon>
        <taxon>Deinococcales</taxon>
        <taxon>Deinococcaceae</taxon>
        <taxon>Deinococcus</taxon>
    </lineage>
</organism>
<comment type="caution">
    <text evidence="1">The sequence shown here is derived from an EMBL/GenBank/DDBJ whole genome shotgun (WGS) entry which is preliminary data.</text>
</comment>
<reference evidence="2" key="1">
    <citation type="journal article" date="2019" name="Int. J. Syst. Evol. Microbiol.">
        <title>The Global Catalogue of Microorganisms (GCM) 10K type strain sequencing project: providing services to taxonomists for standard genome sequencing and annotation.</title>
        <authorList>
            <consortium name="The Broad Institute Genomics Platform"/>
            <consortium name="The Broad Institute Genome Sequencing Center for Infectious Disease"/>
            <person name="Wu L."/>
            <person name="Ma J."/>
        </authorList>
    </citation>
    <scope>NUCLEOTIDE SEQUENCE [LARGE SCALE GENOMIC DNA]</scope>
    <source>
        <strain evidence="2">CCTCC AB 2017081</strain>
    </source>
</reference>
<dbReference type="RefSeq" id="WP_380102039.1">
    <property type="nucleotide sequence ID" value="NZ_JBHRZG010000011.1"/>
</dbReference>
<sequence>MTQTAVPAAPTPFLVELQSLALAIREVNAMNGWGLTFNPAANDQEIPGYLALEHSEIVEAERAALPEDALHELGDVLVRALDFCELLDPGALLRRWAQGDPAAPLNVVPHDLRRFSWDTALFGLHRCVAASLEIYRKEPLYLEALIGMQLELIQETWALIITVFRGTDPVVVIQGICARNMQRGYRHGGRRT</sequence>
<dbReference type="EMBL" id="JBHRZG010000011">
    <property type="protein sequence ID" value="MFC3833460.1"/>
    <property type="molecule type" value="Genomic_DNA"/>
</dbReference>
<proteinExistence type="predicted"/>
<evidence type="ECO:0000313" key="1">
    <source>
        <dbReference type="EMBL" id="MFC3833460.1"/>
    </source>
</evidence>
<name>A0ABV7Z9S7_9DEIO</name>
<accession>A0ABV7Z9S7</accession>
<dbReference type="Proteomes" id="UP001595803">
    <property type="component" value="Unassembled WGS sequence"/>
</dbReference>